<proteinExistence type="predicted"/>
<dbReference type="Proteomes" id="UP000199350">
    <property type="component" value="Chromosome I"/>
</dbReference>
<protein>
    <submittedName>
        <fullName evidence="1">Uncharacterized protein</fullName>
    </submittedName>
</protein>
<organism evidence="1 2">
    <name type="scientific">Corynebacterium mycetoides</name>
    <dbReference type="NCBI Taxonomy" id="38302"/>
    <lineage>
        <taxon>Bacteria</taxon>
        <taxon>Bacillati</taxon>
        <taxon>Actinomycetota</taxon>
        <taxon>Actinomycetes</taxon>
        <taxon>Mycobacteriales</taxon>
        <taxon>Corynebacteriaceae</taxon>
        <taxon>Corynebacterium</taxon>
    </lineage>
</organism>
<gene>
    <name evidence="1" type="ORF">SAMN04488535_2161</name>
</gene>
<sequence length="1033" mass="116935">MKKLISAIALVSLLLLVPVVVWVAKPSDLHSALVIENNAGTAAATSERQDRGAGYVFNYRKIRPTYTSSNDLDYSIDELKDFDAVYLTTEDGYRLSLAEWNKVAVNIGQNDPSLLVAEYGVIQNAESGELAEYIARDIGVKPTGWSGKYVDDLAQPGDSDIPDRVVAAAGGWQYSGPGLVLNNSREAKTIVLELSSEGRKGGVGLDRTDKARELGYKDISALYDGWFDVIEPAAGTDPLYNFDLRLSDDQLQQLQASGLPGVLPAVTLDRDATSDRMYLCGRFSEVEGVPQVFQYEGIQHLYSFLQRFSSSNFYWSAFFPIINHTIKEHARSSKRMLEAKQEVEQEPTAGVSYPARVGKTNDRIEVNIDGKFTPLTIKGVNMGMAKPGHFPGEAGITEDEYYAWFEEIGAMNANTVRVYTLHPPGFYRALAKYNASHAAKIYVLHGVWINEEWITGDSDAYHDEALHGFQKEIQHVVDAMHGNALVEHVPGHSSGAYAADISDYVIGWVLGTEWDPFMVLGTNEKHQDAGQFDGDYFYTDEASPFEYWLAEQMEFTTNYEVSRYEETRPISFTNWVTTDILNHPSDSSNKEDIAEVNPNHIHTRGVMEEIGQFASYHVYPYYPEFIRMDQKYAKSKDWRGEPNPYYAYLQELRAAHTMPVLVAEFGIPASRGRTHTGPNDMHQGMESEQEQGEHLVHMYEDILHAGYLGGLVFTWQDEWFKRTWNTMDFDNPSRRAFWSNAQTSEQQFGLLSFDTLKVKVDGDVREWEADPIYSADNAEDPIRNVYIDHDERYLYYRFDLAPGAHENGGYPVALVDTIGGQGNEHVNNLGVDSPVKADFMLSMKPGKSQLLVNPYYDMHAYLYGYFQKSIPYSENIFLSSTGEFVPIRYVLNNEMRNRETGELIPFEEYETGALREGNGNPNADNYDSLADYAWSADKSKLEVRIPWLLLNFRDPSQREVTSDLWGNQSIYESEFVDDIGLSFVFVGGGGGDEALQQATKPVRYTWDKWDRFETSHRLKESYFILQSFYDTVE</sequence>
<accession>A0A1G9QXW9</accession>
<reference evidence="2" key="1">
    <citation type="submission" date="2016-10" db="EMBL/GenBank/DDBJ databases">
        <authorList>
            <person name="Varghese N."/>
            <person name="Submissions S."/>
        </authorList>
    </citation>
    <scope>NUCLEOTIDE SEQUENCE [LARGE SCALE GENOMIC DNA]</scope>
    <source>
        <strain evidence="2">DSM 20632</strain>
    </source>
</reference>
<name>A0A1G9QXW9_9CORY</name>
<evidence type="ECO:0000313" key="2">
    <source>
        <dbReference type="Proteomes" id="UP000199350"/>
    </source>
</evidence>
<dbReference type="RefSeq" id="WP_092151916.1">
    <property type="nucleotide sequence ID" value="NZ_LT629700.1"/>
</dbReference>
<dbReference type="SUPFAM" id="SSF51445">
    <property type="entry name" value="(Trans)glycosidases"/>
    <property type="match status" value="1"/>
</dbReference>
<dbReference type="InterPro" id="IPR017853">
    <property type="entry name" value="GH"/>
</dbReference>
<dbReference type="Gene3D" id="3.20.20.80">
    <property type="entry name" value="Glycosidases"/>
    <property type="match status" value="1"/>
</dbReference>
<evidence type="ECO:0000313" key="1">
    <source>
        <dbReference type="EMBL" id="SDM15793.1"/>
    </source>
</evidence>
<dbReference type="AlphaFoldDB" id="A0A1G9QXW9"/>
<dbReference type="STRING" id="38302.SAMN04488535_2161"/>
<keyword evidence="2" id="KW-1185">Reference proteome</keyword>
<dbReference type="OrthoDB" id="916275at2"/>
<dbReference type="EMBL" id="LT629700">
    <property type="protein sequence ID" value="SDM15793.1"/>
    <property type="molecule type" value="Genomic_DNA"/>
</dbReference>